<protein>
    <submittedName>
        <fullName evidence="2">Uncharacterized protein</fullName>
    </submittedName>
</protein>
<keyword evidence="3" id="KW-1185">Reference proteome</keyword>
<dbReference type="AlphaFoldDB" id="A0A8H3YDU8"/>
<dbReference type="EMBL" id="BLZA01000009">
    <property type="protein sequence ID" value="GHJ84627.1"/>
    <property type="molecule type" value="Genomic_DNA"/>
</dbReference>
<feature type="region of interest" description="Disordered" evidence="1">
    <location>
        <begin position="1"/>
        <end position="22"/>
    </location>
</feature>
<evidence type="ECO:0000256" key="1">
    <source>
        <dbReference type="SAM" id="MobiDB-lite"/>
    </source>
</evidence>
<dbReference type="OrthoDB" id="2588902at2759"/>
<dbReference type="Proteomes" id="UP000620104">
    <property type="component" value="Unassembled WGS sequence"/>
</dbReference>
<accession>A0A8H3YDU8</accession>
<comment type="caution">
    <text evidence="2">The sequence shown here is derived from an EMBL/GenBank/DDBJ whole genome shotgun (WGS) entry which is preliminary data.</text>
</comment>
<name>A0A8H3YDU8_9TREE</name>
<organism evidence="2 3">
    <name type="scientific">Naganishia liquefaciens</name>
    <dbReference type="NCBI Taxonomy" id="104408"/>
    <lineage>
        <taxon>Eukaryota</taxon>
        <taxon>Fungi</taxon>
        <taxon>Dikarya</taxon>
        <taxon>Basidiomycota</taxon>
        <taxon>Agaricomycotina</taxon>
        <taxon>Tremellomycetes</taxon>
        <taxon>Filobasidiales</taxon>
        <taxon>Filobasidiaceae</taxon>
        <taxon>Naganishia</taxon>
    </lineage>
</organism>
<sequence>MYRHSDNAASVSEPESYKSVGQKVMDTVDPEKYVKTTVHDHSTDGHATVCSKPGVVTSVTNAVKDTVNDITGSVQYDRNNSHNM</sequence>
<proteinExistence type="predicted"/>
<evidence type="ECO:0000313" key="2">
    <source>
        <dbReference type="EMBL" id="GHJ84627.1"/>
    </source>
</evidence>
<evidence type="ECO:0000313" key="3">
    <source>
        <dbReference type="Proteomes" id="UP000620104"/>
    </source>
</evidence>
<reference evidence="2" key="1">
    <citation type="submission" date="2020-07" db="EMBL/GenBank/DDBJ databases">
        <title>Draft Genome Sequence of a Deep-Sea Yeast, Naganishia (Cryptococcus) liquefaciens strain N6.</title>
        <authorList>
            <person name="Han Y.W."/>
            <person name="Kajitani R."/>
            <person name="Morimoto H."/>
            <person name="Parhat M."/>
            <person name="Tsubouchi H."/>
            <person name="Bakenova O."/>
            <person name="Ogata M."/>
            <person name="Argunhan B."/>
            <person name="Aoki R."/>
            <person name="Kajiwara S."/>
            <person name="Itoh T."/>
            <person name="Iwasaki H."/>
        </authorList>
    </citation>
    <scope>NUCLEOTIDE SEQUENCE</scope>
    <source>
        <strain evidence="2">N6</strain>
    </source>
</reference>
<gene>
    <name evidence="2" type="ORF">NliqN6_1029</name>
</gene>